<proteinExistence type="predicted"/>
<sequence>MGLRLGRRLDRPVGAERLAELGLLPRECQNTARAMPDPGLERVVTAAHSGDWRPGAEYLVATGARWDRRTAVIEGLAGAARRDDVWLRHWRSDRPDDPGAPAVQAKAMIDLAWQIRDGERPARTERERSEGFFRLLSRAGQEIARAKELGERDPTPYVADIWRGIGMGRPPEEMRRVWSRTVDRDPHHLPAHRAALAYWSGQCSGSRKLALGFAEDAAASAPPGRLISSLWLTAWLTHREGPGDGKAYGAREVMEAVDRLHEDVTAADADHPYLAEIRHVLAYFCVRQGRGALALEQFRLVDGYVGAFPWSEAADPAETYCAFRDLAVNMTRR</sequence>
<keyword evidence="2" id="KW-1185">Reference proteome</keyword>
<organism evidence="1 2">
    <name type="scientific">Streptomyces jumonjinensis</name>
    <dbReference type="NCBI Taxonomy" id="1945"/>
    <lineage>
        <taxon>Bacteria</taxon>
        <taxon>Bacillati</taxon>
        <taxon>Actinomycetota</taxon>
        <taxon>Actinomycetes</taxon>
        <taxon>Kitasatosporales</taxon>
        <taxon>Streptomycetaceae</taxon>
        <taxon>Streptomyces</taxon>
    </lineage>
</organism>
<evidence type="ECO:0008006" key="3">
    <source>
        <dbReference type="Google" id="ProtNLM"/>
    </source>
</evidence>
<protein>
    <recommendedName>
        <fullName evidence="3">DUF4034 domain-containing protein</fullName>
    </recommendedName>
</protein>
<dbReference type="RefSeq" id="WP_153480672.1">
    <property type="nucleotide sequence ID" value="NZ_JBEPDZ010000036.1"/>
</dbReference>
<evidence type="ECO:0000313" key="2">
    <source>
        <dbReference type="Proteomes" id="UP000419138"/>
    </source>
</evidence>
<dbReference type="Proteomes" id="UP000419138">
    <property type="component" value="Unassembled WGS sequence"/>
</dbReference>
<gene>
    <name evidence="1" type="ORF">FF041_03135</name>
</gene>
<reference evidence="1 2" key="1">
    <citation type="submission" date="2019-05" db="EMBL/GenBank/DDBJ databases">
        <title>Comparative genomics and metabolomics analyses of clavulanic acid producing Streptomyces species provides insight into specialized metabolism and evolution of beta-lactam biosynthetic gene clusters.</title>
        <authorList>
            <person name="Moore M.A."/>
            <person name="Cruz-Morales P."/>
            <person name="Barona Gomez F."/>
            <person name="Kapil T."/>
        </authorList>
    </citation>
    <scope>NUCLEOTIDE SEQUENCE [LARGE SCALE GENOMIC DNA]</scope>
    <source>
        <strain evidence="1 2">NRRL 5741</strain>
    </source>
</reference>
<name>A0A646KAU4_STRJU</name>
<accession>A0A646KAU4</accession>
<evidence type="ECO:0000313" key="1">
    <source>
        <dbReference type="EMBL" id="MQS99229.1"/>
    </source>
</evidence>
<comment type="caution">
    <text evidence="1">The sequence shown here is derived from an EMBL/GenBank/DDBJ whole genome shotgun (WGS) entry which is preliminary data.</text>
</comment>
<dbReference type="EMBL" id="VCLA01000023">
    <property type="protein sequence ID" value="MQS99229.1"/>
    <property type="molecule type" value="Genomic_DNA"/>
</dbReference>
<dbReference type="OrthoDB" id="3284019at2"/>
<dbReference type="AlphaFoldDB" id="A0A646KAU4"/>